<keyword evidence="1" id="KW-1133">Transmembrane helix</keyword>
<protein>
    <submittedName>
        <fullName evidence="3">DUF2062 domain-containing protein</fullName>
    </submittedName>
</protein>
<dbReference type="Pfam" id="PF09835">
    <property type="entry name" value="DUF2062"/>
    <property type="match status" value="1"/>
</dbReference>
<reference evidence="3" key="1">
    <citation type="submission" date="2021-02" db="EMBL/GenBank/DDBJ databases">
        <title>Fulvivirga sp. S481 isolated from sea water.</title>
        <authorList>
            <person name="Bae S.S."/>
            <person name="Baek K."/>
        </authorList>
    </citation>
    <scope>NUCLEOTIDE SEQUENCE</scope>
    <source>
        <strain evidence="3">S481</strain>
    </source>
</reference>
<dbReference type="Proteomes" id="UP000662783">
    <property type="component" value="Chromosome"/>
</dbReference>
<feature type="transmembrane region" description="Helical" evidence="1">
    <location>
        <begin position="120"/>
        <end position="146"/>
    </location>
</feature>
<evidence type="ECO:0000313" key="4">
    <source>
        <dbReference type="Proteomes" id="UP000662783"/>
    </source>
</evidence>
<name>A0A974WFJ4_9BACT</name>
<dbReference type="EMBL" id="CP070608">
    <property type="protein sequence ID" value="QSE96092.1"/>
    <property type="molecule type" value="Genomic_DNA"/>
</dbReference>
<keyword evidence="4" id="KW-1185">Reference proteome</keyword>
<dbReference type="RefSeq" id="WP_205720605.1">
    <property type="nucleotide sequence ID" value="NZ_CP070608.1"/>
</dbReference>
<feature type="transmembrane region" description="Helical" evidence="1">
    <location>
        <begin position="72"/>
        <end position="90"/>
    </location>
</feature>
<dbReference type="InterPro" id="IPR018639">
    <property type="entry name" value="DUF2062"/>
</dbReference>
<accession>A0A974WFJ4</accession>
<gene>
    <name evidence="3" type="ORF">JR347_10735</name>
</gene>
<dbReference type="AlphaFoldDB" id="A0A974WFJ4"/>
<evidence type="ECO:0000259" key="2">
    <source>
        <dbReference type="Pfam" id="PF09835"/>
    </source>
</evidence>
<feature type="domain" description="DUF2062" evidence="2">
    <location>
        <begin position="21"/>
        <end position="152"/>
    </location>
</feature>
<organism evidence="3 4">
    <name type="scientific">Fulvivirga lutea</name>
    <dbReference type="NCBI Taxonomy" id="2810512"/>
    <lineage>
        <taxon>Bacteria</taxon>
        <taxon>Pseudomonadati</taxon>
        <taxon>Bacteroidota</taxon>
        <taxon>Cytophagia</taxon>
        <taxon>Cytophagales</taxon>
        <taxon>Fulvivirgaceae</taxon>
        <taxon>Fulvivirga</taxon>
    </lineage>
</organism>
<keyword evidence="1" id="KW-0812">Transmembrane</keyword>
<dbReference type="KEGG" id="fuv:JR347_10735"/>
<dbReference type="PANTHER" id="PTHR35102">
    <property type="entry name" value="E3 UBIQUITIN-PROTEIN LIGASE"/>
    <property type="match status" value="1"/>
</dbReference>
<proteinExistence type="predicted"/>
<keyword evidence="1" id="KW-0472">Membrane</keyword>
<dbReference type="PANTHER" id="PTHR35102:SF1">
    <property type="entry name" value="E3 UBIQUITIN-PROTEIN LIGASE"/>
    <property type="match status" value="1"/>
</dbReference>
<evidence type="ECO:0000256" key="1">
    <source>
        <dbReference type="SAM" id="Phobius"/>
    </source>
</evidence>
<sequence>MANKFRKKIEEKILKPIIGFLKQGMTPTKLALSISLGFCFGLFPIVGITTLLCLIIAFVFKLNLAAIQLINYLVYPFQLVVLIPLIHLGSNMLGVNPIPYSIQEVMDLISEDWLKAVEMLWMATLMGMFAWLVTIVPASFIGYFILRSIFLKMAGKPSDD</sequence>
<feature type="transmembrane region" description="Helical" evidence="1">
    <location>
        <begin position="30"/>
        <end position="60"/>
    </location>
</feature>
<evidence type="ECO:0000313" key="3">
    <source>
        <dbReference type="EMBL" id="QSE96092.1"/>
    </source>
</evidence>